<dbReference type="EMBL" id="MT143883">
    <property type="protein sequence ID" value="QJB04493.1"/>
    <property type="molecule type" value="Genomic_DNA"/>
</dbReference>
<evidence type="ECO:0000256" key="1">
    <source>
        <dbReference type="SAM" id="MobiDB-lite"/>
    </source>
</evidence>
<evidence type="ECO:0000313" key="3">
    <source>
        <dbReference type="EMBL" id="QJB04493.1"/>
    </source>
</evidence>
<reference evidence="2" key="1">
    <citation type="submission" date="2020-03" db="EMBL/GenBank/DDBJ databases">
        <title>The deep terrestrial virosphere.</title>
        <authorList>
            <person name="Holmfeldt K."/>
            <person name="Nilsson E."/>
            <person name="Simone D."/>
            <person name="Lopez-Fernandez M."/>
            <person name="Wu X."/>
            <person name="de Brujin I."/>
            <person name="Lundin D."/>
            <person name="Andersson A."/>
            <person name="Bertilsson S."/>
            <person name="Dopson M."/>
        </authorList>
    </citation>
    <scope>NUCLEOTIDE SEQUENCE</scope>
    <source>
        <strain evidence="2">MM171A00097</strain>
        <strain evidence="3">MM171B00243</strain>
    </source>
</reference>
<dbReference type="AlphaFoldDB" id="A0A6H1Z6F0"/>
<organism evidence="2">
    <name type="scientific">viral metagenome</name>
    <dbReference type="NCBI Taxonomy" id="1070528"/>
    <lineage>
        <taxon>unclassified sequences</taxon>
        <taxon>metagenomes</taxon>
        <taxon>organismal metagenomes</taxon>
    </lineage>
</organism>
<evidence type="ECO:0000313" key="2">
    <source>
        <dbReference type="EMBL" id="QJA43446.1"/>
    </source>
</evidence>
<accession>A0A6H1Z6F0</accession>
<feature type="region of interest" description="Disordered" evidence="1">
    <location>
        <begin position="57"/>
        <end position="83"/>
    </location>
</feature>
<proteinExistence type="predicted"/>
<dbReference type="EMBL" id="MT143710">
    <property type="protein sequence ID" value="QJA43446.1"/>
    <property type="molecule type" value="Genomic_DNA"/>
</dbReference>
<protein>
    <submittedName>
        <fullName evidence="2">Uncharacterized protein</fullName>
    </submittedName>
</protein>
<gene>
    <name evidence="2" type="ORF">MM171A00097_0093</name>
    <name evidence="3" type="ORF">MM171B00243_0047</name>
</gene>
<name>A0A6H1Z6F0_9ZZZZ</name>
<sequence length="83" mass="9181">MKASLEAKETEYRGVVLESETPEEKEVLNRIWSGHGRPVEIARLLNHQVKLVIAPTPQGVEGQVSSVSTGEGWQGALSDREER</sequence>